<protein>
    <recommendedName>
        <fullName evidence="3">Inner membrane assembly complex subunit 17</fullName>
    </recommendedName>
</protein>
<dbReference type="Proteomes" id="UP001583193">
    <property type="component" value="Unassembled WGS sequence"/>
</dbReference>
<reference evidence="1 2" key="1">
    <citation type="journal article" date="2024" name="IMA Fungus">
        <title>IMA Genome - F19 : A genome assembly and annotation guide to empower mycologists, including annotated draft genome sequences of Ceratocystis pirilliformis, Diaporthe australafricana, Fusarium ophioides, Paecilomyces lecythidis, and Sporothrix stenoceras.</title>
        <authorList>
            <person name="Aylward J."/>
            <person name="Wilson A.M."/>
            <person name="Visagie C.M."/>
            <person name="Spraker J."/>
            <person name="Barnes I."/>
            <person name="Buitendag C."/>
            <person name="Ceriani C."/>
            <person name="Del Mar Angel L."/>
            <person name="du Plessis D."/>
            <person name="Fuchs T."/>
            <person name="Gasser K."/>
            <person name="Kramer D."/>
            <person name="Li W."/>
            <person name="Munsamy K."/>
            <person name="Piso A."/>
            <person name="Price J.L."/>
            <person name="Sonnekus B."/>
            <person name="Thomas C."/>
            <person name="van der Nest A."/>
            <person name="van Dijk A."/>
            <person name="van Heerden A."/>
            <person name="van Vuuren N."/>
            <person name="Yilmaz N."/>
            <person name="Duong T.A."/>
            <person name="van der Merwe N.A."/>
            <person name="Wingfield M.J."/>
            <person name="Wingfield B.D."/>
        </authorList>
    </citation>
    <scope>NUCLEOTIDE SEQUENCE [LARGE SCALE GENOMIC DNA]</scope>
    <source>
        <strain evidence="1 2">CMW 18167</strain>
    </source>
</reference>
<dbReference type="EMBL" id="JAVDPF010000043">
    <property type="protein sequence ID" value="KAL1867588.1"/>
    <property type="molecule type" value="Genomic_DNA"/>
</dbReference>
<comment type="caution">
    <text evidence="1">The sequence shown here is derived from an EMBL/GenBank/DDBJ whole genome shotgun (WGS) entry which is preliminary data.</text>
</comment>
<keyword evidence="2" id="KW-1185">Reference proteome</keyword>
<evidence type="ECO:0008006" key="3">
    <source>
        <dbReference type="Google" id="ProtNLM"/>
    </source>
</evidence>
<evidence type="ECO:0000313" key="2">
    <source>
        <dbReference type="Proteomes" id="UP001583193"/>
    </source>
</evidence>
<name>A0ABR3WV76_9EURO</name>
<accession>A0ABR3WV76</accession>
<proteinExistence type="predicted"/>
<sequence>MLSRPAILQRSAASMFRSQPQLSHMYRARNSLLPHSRTFTASSRCNSSGGSSSLKDGLAAFRAFGRPFAKVFLGAILTYQILYWTWLKLETDESKLEKNGEIANLENKARELVSTRK</sequence>
<evidence type="ECO:0000313" key="1">
    <source>
        <dbReference type="EMBL" id="KAL1867588.1"/>
    </source>
</evidence>
<organism evidence="1 2">
    <name type="scientific">Paecilomyces lecythidis</name>
    <dbReference type="NCBI Taxonomy" id="3004212"/>
    <lineage>
        <taxon>Eukaryota</taxon>
        <taxon>Fungi</taxon>
        <taxon>Dikarya</taxon>
        <taxon>Ascomycota</taxon>
        <taxon>Pezizomycotina</taxon>
        <taxon>Eurotiomycetes</taxon>
        <taxon>Eurotiomycetidae</taxon>
        <taxon>Eurotiales</taxon>
        <taxon>Thermoascaceae</taxon>
        <taxon>Paecilomyces</taxon>
    </lineage>
</organism>
<gene>
    <name evidence="1" type="ORF">Plec18167_008588</name>
</gene>